<accession>A0A0A9AR84</accession>
<name>A0A0A9AR84_ARUDO</name>
<organism evidence="1">
    <name type="scientific">Arundo donax</name>
    <name type="common">Giant reed</name>
    <name type="synonym">Donax arundinaceus</name>
    <dbReference type="NCBI Taxonomy" id="35708"/>
    <lineage>
        <taxon>Eukaryota</taxon>
        <taxon>Viridiplantae</taxon>
        <taxon>Streptophyta</taxon>
        <taxon>Embryophyta</taxon>
        <taxon>Tracheophyta</taxon>
        <taxon>Spermatophyta</taxon>
        <taxon>Magnoliopsida</taxon>
        <taxon>Liliopsida</taxon>
        <taxon>Poales</taxon>
        <taxon>Poaceae</taxon>
        <taxon>PACMAD clade</taxon>
        <taxon>Arundinoideae</taxon>
        <taxon>Arundineae</taxon>
        <taxon>Arundo</taxon>
    </lineage>
</organism>
<dbReference type="EMBL" id="GBRH01243626">
    <property type="protein sequence ID" value="JAD54269.1"/>
    <property type="molecule type" value="Transcribed_RNA"/>
</dbReference>
<sequence>MFGLNLAISRRPAPMRTVFSPQLWRGTDIDSAVESTKLG</sequence>
<protein>
    <submittedName>
        <fullName evidence="1">Uncharacterized protein</fullName>
    </submittedName>
</protein>
<proteinExistence type="predicted"/>
<dbReference type="AlphaFoldDB" id="A0A0A9AR84"/>
<reference evidence="1" key="1">
    <citation type="submission" date="2014-09" db="EMBL/GenBank/DDBJ databases">
        <authorList>
            <person name="Magalhaes I.L.F."/>
            <person name="Oliveira U."/>
            <person name="Santos F.R."/>
            <person name="Vidigal T.H.D.A."/>
            <person name="Brescovit A.D."/>
            <person name="Santos A.J."/>
        </authorList>
    </citation>
    <scope>NUCLEOTIDE SEQUENCE</scope>
    <source>
        <tissue evidence="1">Shoot tissue taken approximately 20 cm above the soil surface</tissue>
    </source>
</reference>
<reference evidence="1" key="2">
    <citation type="journal article" date="2015" name="Data Brief">
        <title>Shoot transcriptome of the giant reed, Arundo donax.</title>
        <authorList>
            <person name="Barrero R.A."/>
            <person name="Guerrero F.D."/>
            <person name="Moolhuijzen P."/>
            <person name="Goolsby J.A."/>
            <person name="Tidwell J."/>
            <person name="Bellgard S.E."/>
            <person name="Bellgard M.I."/>
        </authorList>
    </citation>
    <scope>NUCLEOTIDE SEQUENCE</scope>
    <source>
        <tissue evidence="1">Shoot tissue taken approximately 20 cm above the soil surface</tissue>
    </source>
</reference>
<evidence type="ECO:0000313" key="1">
    <source>
        <dbReference type="EMBL" id="JAD54269.1"/>
    </source>
</evidence>